<name>A0A6L5JV74_RHOTE</name>
<gene>
    <name evidence="2" type="ORF">GHK24_05780</name>
</gene>
<reference evidence="2 3" key="1">
    <citation type="submission" date="2019-10" db="EMBL/GenBank/DDBJ databases">
        <title>Whole-genome sequence of the purple nonsulfur photosynthetic bacterium Rhodocyclus tenuis.</title>
        <authorList>
            <person name="Kyndt J.A."/>
            <person name="Meyer T.E."/>
        </authorList>
    </citation>
    <scope>NUCLEOTIDE SEQUENCE [LARGE SCALE GENOMIC DNA]</scope>
    <source>
        <strain evidence="2 3">DSM 110</strain>
    </source>
</reference>
<dbReference type="Proteomes" id="UP000480275">
    <property type="component" value="Unassembled WGS sequence"/>
</dbReference>
<proteinExistence type="predicted"/>
<comment type="caution">
    <text evidence="2">The sequence shown here is derived from an EMBL/GenBank/DDBJ whole genome shotgun (WGS) entry which is preliminary data.</text>
</comment>
<dbReference type="OrthoDB" id="6942220at2"/>
<evidence type="ECO:0000313" key="3">
    <source>
        <dbReference type="Proteomes" id="UP000480275"/>
    </source>
</evidence>
<dbReference type="AlphaFoldDB" id="A0A6L5JV74"/>
<feature type="chain" id="PRO_5027034419" evidence="1">
    <location>
        <begin position="21"/>
        <end position="75"/>
    </location>
</feature>
<feature type="signal peptide" evidence="1">
    <location>
        <begin position="1"/>
        <end position="20"/>
    </location>
</feature>
<evidence type="ECO:0000256" key="1">
    <source>
        <dbReference type="SAM" id="SignalP"/>
    </source>
</evidence>
<evidence type="ECO:0000313" key="2">
    <source>
        <dbReference type="EMBL" id="MQY51283.1"/>
    </source>
</evidence>
<organism evidence="2 3">
    <name type="scientific">Rhodocyclus tenuis</name>
    <name type="common">Rhodospirillum tenue</name>
    <dbReference type="NCBI Taxonomy" id="1066"/>
    <lineage>
        <taxon>Bacteria</taxon>
        <taxon>Pseudomonadati</taxon>
        <taxon>Pseudomonadota</taxon>
        <taxon>Betaproteobacteria</taxon>
        <taxon>Rhodocyclales</taxon>
        <taxon>Rhodocyclaceae</taxon>
        <taxon>Rhodocyclus</taxon>
    </lineage>
</organism>
<dbReference type="EMBL" id="WIXJ01000003">
    <property type="protein sequence ID" value="MQY51283.1"/>
    <property type="molecule type" value="Genomic_DNA"/>
</dbReference>
<accession>A0A6L5JV74</accession>
<sequence>MNKTLLVAAGLFVFSGAALADAFSDGKEFAATQAGSSRNLIQQTDTATLPGYTTNAPQSASFGSGLIRLFRFYRR</sequence>
<protein>
    <submittedName>
        <fullName evidence="2">Uncharacterized protein</fullName>
    </submittedName>
</protein>
<keyword evidence="1" id="KW-0732">Signal</keyword>